<feature type="domain" description="PRONE" evidence="4">
    <location>
        <begin position="102"/>
        <end position="481"/>
    </location>
</feature>
<organism evidence="5 6">
    <name type="scientific">Morus notabilis</name>
    <dbReference type="NCBI Taxonomy" id="981085"/>
    <lineage>
        <taxon>Eukaryota</taxon>
        <taxon>Viridiplantae</taxon>
        <taxon>Streptophyta</taxon>
        <taxon>Embryophyta</taxon>
        <taxon>Tracheophyta</taxon>
        <taxon>Spermatophyta</taxon>
        <taxon>Magnoliopsida</taxon>
        <taxon>eudicotyledons</taxon>
        <taxon>Gunneridae</taxon>
        <taxon>Pentapetalae</taxon>
        <taxon>rosids</taxon>
        <taxon>fabids</taxon>
        <taxon>Rosales</taxon>
        <taxon>Moraceae</taxon>
        <taxon>Moreae</taxon>
        <taxon>Morus</taxon>
    </lineage>
</organism>
<dbReference type="PROSITE" id="PS51334">
    <property type="entry name" value="PRONE"/>
    <property type="match status" value="1"/>
</dbReference>
<dbReference type="Proteomes" id="UP000030645">
    <property type="component" value="Unassembled WGS sequence"/>
</dbReference>
<dbReference type="InterPro" id="IPR038937">
    <property type="entry name" value="RopGEF"/>
</dbReference>
<keyword evidence="1 2" id="KW-0344">Guanine-nucleotide releasing factor</keyword>
<reference evidence="6" key="1">
    <citation type="submission" date="2013-01" db="EMBL/GenBank/DDBJ databases">
        <title>Draft Genome Sequence of a Mulberry Tree, Morus notabilis C.K. Schneid.</title>
        <authorList>
            <person name="He N."/>
            <person name="Zhao S."/>
        </authorList>
    </citation>
    <scope>NUCLEOTIDE SEQUENCE</scope>
</reference>
<evidence type="ECO:0000313" key="5">
    <source>
        <dbReference type="EMBL" id="EXC06810.1"/>
    </source>
</evidence>
<dbReference type="PANTHER" id="PTHR33101:SF47">
    <property type="entry name" value="ROP GUANINE NUCLEOTIDE EXCHANGE FACTOR 2-RELATED"/>
    <property type="match status" value="1"/>
</dbReference>
<dbReference type="Gene3D" id="1.20.58.2010">
    <property type="entry name" value="PRONE domain, subdomain 1"/>
    <property type="match status" value="2"/>
</dbReference>
<accession>W9RSL4</accession>
<sequence>MDNLSNTDESYDLGYQPSPSSLDQNDRTPGYSTFSGDSFAYCRTNSETSAFSETIDDQSYSSEPSPSFWPGLKSGGVHSSNQAVLTRLGMKQHKNVADHDKLDDQEALDSELELMKERFAKLLLGEDMSGSGKGVCAAVTISNSITNLYATVFGQNLRLEPLKLEKRAMWKREMDCLLSVCDYIVEFIPTSQNLQDGTSLEIMSSRPRADIYINLPALKKLDMMLIEILDSFQDTEFWYAEQGSMSSNSTRSGPSGSFRRIIQRKDEKWWLPIPCVPPEGLSEKSRKHLRHKRDCANQIHKAAMAINSSILAEMEIPDSYMATLPKSGKACLGDSIYRYMCSAEKFSPDHLLDSLSIASEHEALELADRVEASMYTWRRKACMSHSKSSWDMVKDLMSDTDRSDKNHVLAERAESLLFSLKQKYPELSQTSLDTCKIQYNRDVGQSVLESYSRVLEGLAFNIVAWIEDVLFVDRSVRNRDR</sequence>
<evidence type="ECO:0000259" key="4">
    <source>
        <dbReference type="PROSITE" id="PS51334"/>
    </source>
</evidence>
<dbReference type="STRING" id="981085.W9RSL4"/>
<dbReference type="KEGG" id="mnt:21400279"/>
<feature type="region of interest" description="Disordered" evidence="3">
    <location>
        <begin position="1"/>
        <end position="29"/>
    </location>
</feature>
<dbReference type="PANTHER" id="PTHR33101">
    <property type="entry name" value="ROP GUANINE NUCLEOTIDE EXCHANGE FACTOR 1"/>
    <property type="match status" value="1"/>
</dbReference>
<name>W9RSL4_9ROSA</name>
<dbReference type="FunFam" id="1.20.58.2010:FF:000001">
    <property type="entry name" value="Rop guanine nucleotide exchange factor 14"/>
    <property type="match status" value="1"/>
</dbReference>
<keyword evidence="6" id="KW-1185">Reference proteome</keyword>
<dbReference type="eggNOG" id="ENOG502QV6R">
    <property type="taxonomic scope" value="Eukaryota"/>
</dbReference>
<protein>
    <submittedName>
        <fullName evidence="5">Rop guanine nucleotide exchange factor 2</fullName>
    </submittedName>
</protein>
<dbReference type="AlphaFoldDB" id="W9RSL4"/>
<evidence type="ECO:0000313" key="6">
    <source>
        <dbReference type="Proteomes" id="UP000030645"/>
    </source>
</evidence>
<evidence type="ECO:0000256" key="3">
    <source>
        <dbReference type="SAM" id="MobiDB-lite"/>
    </source>
</evidence>
<evidence type="ECO:0000256" key="2">
    <source>
        <dbReference type="PROSITE-ProRule" id="PRU00663"/>
    </source>
</evidence>
<dbReference type="FunFam" id="1.20.58.2010:FF:000003">
    <property type="entry name" value="Rop guanine nucleotide exchange factor 14"/>
    <property type="match status" value="1"/>
</dbReference>
<dbReference type="GO" id="GO:0005085">
    <property type="term" value="F:guanyl-nucleotide exchange factor activity"/>
    <property type="evidence" value="ECO:0007669"/>
    <property type="project" value="UniProtKB-UniRule"/>
</dbReference>
<dbReference type="Pfam" id="PF03759">
    <property type="entry name" value="PRONE"/>
    <property type="match status" value="1"/>
</dbReference>
<dbReference type="InterPro" id="IPR005512">
    <property type="entry name" value="PRONE_dom"/>
</dbReference>
<dbReference type="OrthoDB" id="1053009at2759"/>
<dbReference type="EMBL" id="KE345571">
    <property type="protein sequence ID" value="EXC06810.1"/>
    <property type="molecule type" value="Genomic_DNA"/>
</dbReference>
<proteinExistence type="predicted"/>
<gene>
    <name evidence="5" type="ORF">L484_017276</name>
</gene>
<evidence type="ECO:0000256" key="1">
    <source>
        <dbReference type="ARBA" id="ARBA00022658"/>
    </source>
</evidence>